<proteinExistence type="predicted"/>
<name>A0A853BKZ3_9ACTN</name>
<accession>A0A853BKZ3</accession>
<organism evidence="2 3">
    <name type="scientific">Streptomonospora nanhaiensis</name>
    <dbReference type="NCBI Taxonomy" id="1323731"/>
    <lineage>
        <taxon>Bacteria</taxon>
        <taxon>Bacillati</taxon>
        <taxon>Actinomycetota</taxon>
        <taxon>Actinomycetes</taxon>
        <taxon>Streptosporangiales</taxon>
        <taxon>Nocardiopsidaceae</taxon>
        <taxon>Streptomonospora</taxon>
    </lineage>
</organism>
<keyword evidence="3" id="KW-1185">Reference proteome</keyword>
<comment type="caution">
    <text evidence="2">The sequence shown here is derived from an EMBL/GenBank/DDBJ whole genome shotgun (WGS) entry which is preliminary data.</text>
</comment>
<dbReference type="RefSeq" id="WP_179766782.1">
    <property type="nucleotide sequence ID" value="NZ_JACCFO010000001.1"/>
</dbReference>
<feature type="compositionally biased region" description="Basic residues" evidence="1">
    <location>
        <begin position="436"/>
        <end position="445"/>
    </location>
</feature>
<protein>
    <submittedName>
        <fullName evidence="2">Glycosyltransferase involved in cell wall biosynthesis</fullName>
    </submittedName>
</protein>
<evidence type="ECO:0000256" key="1">
    <source>
        <dbReference type="SAM" id="MobiDB-lite"/>
    </source>
</evidence>
<dbReference type="Proteomes" id="UP000575985">
    <property type="component" value="Unassembled WGS sequence"/>
</dbReference>
<feature type="compositionally biased region" description="Low complexity" evidence="1">
    <location>
        <begin position="407"/>
        <end position="416"/>
    </location>
</feature>
<feature type="region of interest" description="Disordered" evidence="1">
    <location>
        <begin position="386"/>
        <end position="461"/>
    </location>
</feature>
<dbReference type="PANTHER" id="PTHR12526">
    <property type="entry name" value="GLYCOSYLTRANSFERASE"/>
    <property type="match status" value="1"/>
</dbReference>
<evidence type="ECO:0000313" key="2">
    <source>
        <dbReference type="EMBL" id="NYI95226.1"/>
    </source>
</evidence>
<dbReference type="EMBL" id="JACCFO010000001">
    <property type="protein sequence ID" value="NYI95226.1"/>
    <property type="molecule type" value="Genomic_DNA"/>
</dbReference>
<keyword evidence="2" id="KW-0808">Transferase</keyword>
<evidence type="ECO:0000313" key="3">
    <source>
        <dbReference type="Proteomes" id="UP000575985"/>
    </source>
</evidence>
<dbReference type="Pfam" id="PF20706">
    <property type="entry name" value="GT4-conflict"/>
    <property type="match status" value="1"/>
</dbReference>
<sequence>MSGRRPGGGGMTVLNQRLTEALALHHDVTLLTVGPADPHGRARVVELPALPGIPARASLFNGIRTHRPEDFGLEGPMDIVVGHSRFSGFSALEAVRRWYGGRARLAHFLHTTPERYAEIKGVPRQGQRHAQMERGVLRAAHIAVGIGEILTEEAARLMAAHPAAQRPHLHEAVPGADLAAPGRRPTPGMTLGLLLSGRAGDTLKGARVVAAAVRMLRDDGLDVRLRLLGAPAGEVDELQRELEAVGGGPPAITVLPFSTDDNVLRNELLAADAVVMPSEHEAFGMAPLDGLGVATPVLVNEDSGIARLLRDTRRMPEGVGDLFVVPDLGLGEERPQAWAQGVLRLFRRLPEFREAAGRTQHRLAAFTWEHMGQAFVAAAMAAPPRWSTAPGEARRHTVQGPHGTLLAGRAADGAGAVPERAAGPDFPGSVADAVRRGHSAVRHPRSAGLRGRPVNKPPRQA</sequence>
<dbReference type="Gene3D" id="3.40.50.2000">
    <property type="entry name" value="Glycogen Phosphorylase B"/>
    <property type="match status" value="2"/>
</dbReference>
<dbReference type="SUPFAM" id="SSF53756">
    <property type="entry name" value="UDP-Glycosyltransferase/glycogen phosphorylase"/>
    <property type="match status" value="1"/>
</dbReference>
<dbReference type="CDD" id="cd03801">
    <property type="entry name" value="GT4_PimA-like"/>
    <property type="match status" value="1"/>
</dbReference>
<dbReference type="AlphaFoldDB" id="A0A853BKZ3"/>
<dbReference type="GO" id="GO:0016740">
    <property type="term" value="F:transferase activity"/>
    <property type="evidence" value="ECO:0007669"/>
    <property type="project" value="UniProtKB-KW"/>
</dbReference>
<gene>
    <name evidence="2" type="ORF">HNR12_001503</name>
</gene>
<reference evidence="2 3" key="1">
    <citation type="submission" date="2020-07" db="EMBL/GenBank/DDBJ databases">
        <title>Sequencing the genomes of 1000 actinobacteria strains.</title>
        <authorList>
            <person name="Klenk H.-P."/>
        </authorList>
    </citation>
    <scope>NUCLEOTIDE SEQUENCE [LARGE SCALE GENOMIC DNA]</scope>
    <source>
        <strain evidence="2 3">DSM 45927</strain>
    </source>
</reference>